<dbReference type="Pfam" id="PF00440">
    <property type="entry name" value="TetR_N"/>
    <property type="match status" value="1"/>
</dbReference>
<evidence type="ECO:0000313" key="5">
    <source>
        <dbReference type="Proteomes" id="UP001374803"/>
    </source>
</evidence>
<dbReference type="EMBL" id="CP089983">
    <property type="protein sequence ID" value="WXB04885.1"/>
    <property type="molecule type" value="Genomic_DNA"/>
</dbReference>
<dbReference type="InterPro" id="IPR050109">
    <property type="entry name" value="HTH-type_TetR-like_transc_reg"/>
</dbReference>
<dbReference type="PANTHER" id="PTHR30055:SF201">
    <property type="entry name" value="TRANSCRIPTIONAL REGULATORY PROTEIN"/>
    <property type="match status" value="1"/>
</dbReference>
<dbReference type="PROSITE" id="PS50977">
    <property type="entry name" value="HTH_TETR_2"/>
    <property type="match status" value="1"/>
</dbReference>
<protein>
    <submittedName>
        <fullName evidence="4">TetR family transcriptional regulator</fullName>
    </submittedName>
</protein>
<evidence type="ECO:0000256" key="2">
    <source>
        <dbReference type="PROSITE-ProRule" id="PRU00335"/>
    </source>
</evidence>
<dbReference type="Proteomes" id="UP001374803">
    <property type="component" value="Chromosome"/>
</dbReference>
<evidence type="ECO:0000259" key="3">
    <source>
        <dbReference type="PROSITE" id="PS50977"/>
    </source>
</evidence>
<dbReference type="InterPro" id="IPR001647">
    <property type="entry name" value="HTH_TetR"/>
</dbReference>
<feature type="DNA-binding region" description="H-T-H motif" evidence="2">
    <location>
        <begin position="44"/>
        <end position="63"/>
    </location>
</feature>
<proteinExistence type="predicted"/>
<organism evidence="4 5">
    <name type="scientific">Pendulispora rubella</name>
    <dbReference type="NCBI Taxonomy" id="2741070"/>
    <lineage>
        <taxon>Bacteria</taxon>
        <taxon>Pseudomonadati</taxon>
        <taxon>Myxococcota</taxon>
        <taxon>Myxococcia</taxon>
        <taxon>Myxococcales</taxon>
        <taxon>Sorangiineae</taxon>
        <taxon>Pendulisporaceae</taxon>
        <taxon>Pendulispora</taxon>
    </lineage>
</organism>
<keyword evidence="1 2" id="KW-0238">DNA-binding</keyword>
<name>A0ABZ2L3G3_9BACT</name>
<dbReference type="Gene3D" id="1.10.357.10">
    <property type="entry name" value="Tetracycline Repressor, domain 2"/>
    <property type="match status" value="1"/>
</dbReference>
<dbReference type="SUPFAM" id="SSF46689">
    <property type="entry name" value="Homeodomain-like"/>
    <property type="match status" value="1"/>
</dbReference>
<accession>A0ABZ2L3G3</accession>
<evidence type="ECO:0000256" key="1">
    <source>
        <dbReference type="ARBA" id="ARBA00023125"/>
    </source>
</evidence>
<dbReference type="InterPro" id="IPR009057">
    <property type="entry name" value="Homeodomain-like_sf"/>
</dbReference>
<dbReference type="PRINTS" id="PR00455">
    <property type="entry name" value="HTHTETR"/>
</dbReference>
<evidence type="ECO:0000313" key="4">
    <source>
        <dbReference type="EMBL" id="WXB04885.1"/>
    </source>
</evidence>
<gene>
    <name evidence="4" type="ORF">LVJ94_49345</name>
</gene>
<feature type="domain" description="HTH tetR-type" evidence="3">
    <location>
        <begin position="21"/>
        <end position="81"/>
    </location>
</feature>
<keyword evidence="5" id="KW-1185">Reference proteome</keyword>
<sequence>MTIRKKPVISPRREPRQARSEQMVADILEAAIRVLQTEGVEKFTMVRLAEVAGVSVGSLYQYFPNRESLFFRLQQTSWGKTVDRVQEILTDPNATMEQRVLASVSAVFRADEAEGDLRKAMSEAGAPFRDSPEAMAERERGQERAIAFFRHALPDASESDIAFIADFISTATAGIAEKVTERKLSRHESERWAKATAEMFSLYIKARRATFD</sequence>
<dbReference type="RefSeq" id="WP_394834528.1">
    <property type="nucleotide sequence ID" value="NZ_CP089929.1"/>
</dbReference>
<dbReference type="PANTHER" id="PTHR30055">
    <property type="entry name" value="HTH-TYPE TRANSCRIPTIONAL REGULATOR RUTR"/>
    <property type="match status" value="1"/>
</dbReference>
<reference evidence="4" key="1">
    <citation type="submission" date="2021-12" db="EMBL/GenBank/DDBJ databases">
        <title>Discovery of the Pendulisporaceae a myxobacterial family with distinct sporulation behavior and unique specialized metabolism.</title>
        <authorList>
            <person name="Garcia R."/>
            <person name="Popoff A."/>
            <person name="Bader C.D."/>
            <person name="Loehr J."/>
            <person name="Walesch S."/>
            <person name="Walt C."/>
            <person name="Boldt J."/>
            <person name="Bunk B."/>
            <person name="Haeckl F.J.F.P.J."/>
            <person name="Gunesch A.P."/>
            <person name="Birkelbach J."/>
            <person name="Nuebel U."/>
            <person name="Pietschmann T."/>
            <person name="Bach T."/>
            <person name="Mueller R."/>
        </authorList>
    </citation>
    <scope>NUCLEOTIDE SEQUENCE</scope>
    <source>
        <strain evidence="4">MSr11367</strain>
    </source>
</reference>